<feature type="compositionally biased region" description="Polar residues" evidence="1">
    <location>
        <begin position="140"/>
        <end position="166"/>
    </location>
</feature>
<gene>
    <name evidence="3" type="ORF">IV203_000228</name>
</gene>
<dbReference type="EMBL" id="JAGRRH010000015">
    <property type="protein sequence ID" value="KAG7355542.1"/>
    <property type="molecule type" value="Genomic_DNA"/>
</dbReference>
<proteinExistence type="predicted"/>
<feature type="region of interest" description="Disordered" evidence="1">
    <location>
        <begin position="247"/>
        <end position="267"/>
    </location>
</feature>
<accession>A0A9K3PQ38</accession>
<name>A0A9K3PQ38_9STRA</name>
<reference evidence="3" key="2">
    <citation type="submission" date="2021-04" db="EMBL/GenBank/DDBJ databases">
        <authorList>
            <person name="Podell S."/>
        </authorList>
    </citation>
    <scope>NUCLEOTIDE SEQUENCE</scope>
    <source>
        <strain evidence="3">Hildebrandi</strain>
    </source>
</reference>
<protein>
    <submittedName>
        <fullName evidence="3">Uncharacterized protein</fullName>
    </submittedName>
</protein>
<organism evidence="3 4">
    <name type="scientific">Nitzschia inconspicua</name>
    <dbReference type="NCBI Taxonomy" id="303405"/>
    <lineage>
        <taxon>Eukaryota</taxon>
        <taxon>Sar</taxon>
        <taxon>Stramenopiles</taxon>
        <taxon>Ochrophyta</taxon>
        <taxon>Bacillariophyta</taxon>
        <taxon>Bacillariophyceae</taxon>
        <taxon>Bacillariophycidae</taxon>
        <taxon>Bacillariales</taxon>
        <taxon>Bacillariaceae</taxon>
        <taxon>Nitzschia</taxon>
    </lineage>
</organism>
<dbReference type="AlphaFoldDB" id="A0A9K3PQ38"/>
<evidence type="ECO:0000313" key="4">
    <source>
        <dbReference type="Proteomes" id="UP000693970"/>
    </source>
</evidence>
<feature type="region of interest" description="Disordered" evidence="1">
    <location>
        <begin position="127"/>
        <end position="166"/>
    </location>
</feature>
<dbReference type="Proteomes" id="UP000693970">
    <property type="component" value="Unassembled WGS sequence"/>
</dbReference>
<keyword evidence="2" id="KW-0812">Transmembrane</keyword>
<evidence type="ECO:0000313" key="3">
    <source>
        <dbReference type="EMBL" id="KAG7355542.1"/>
    </source>
</evidence>
<evidence type="ECO:0000256" key="2">
    <source>
        <dbReference type="SAM" id="Phobius"/>
    </source>
</evidence>
<dbReference type="OrthoDB" id="205047at2759"/>
<feature type="transmembrane region" description="Helical" evidence="2">
    <location>
        <begin position="361"/>
        <end position="381"/>
    </location>
</feature>
<reference evidence="3" key="1">
    <citation type="journal article" date="2021" name="Sci. Rep.">
        <title>Diploid genomic architecture of Nitzschia inconspicua, an elite biomass production diatom.</title>
        <authorList>
            <person name="Oliver A."/>
            <person name="Podell S."/>
            <person name="Pinowska A."/>
            <person name="Traller J.C."/>
            <person name="Smith S.R."/>
            <person name="McClure R."/>
            <person name="Beliaev A."/>
            <person name="Bohutskyi P."/>
            <person name="Hill E.A."/>
            <person name="Rabines A."/>
            <person name="Zheng H."/>
            <person name="Allen L.Z."/>
            <person name="Kuo A."/>
            <person name="Grigoriev I.V."/>
            <person name="Allen A.E."/>
            <person name="Hazlebeck D."/>
            <person name="Allen E.E."/>
        </authorList>
    </citation>
    <scope>NUCLEOTIDE SEQUENCE</scope>
    <source>
        <strain evidence="3">Hildebrandi</strain>
    </source>
</reference>
<keyword evidence="4" id="KW-1185">Reference proteome</keyword>
<keyword evidence="2" id="KW-0472">Membrane</keyword>
<sequence>MSLPNDNPDFPLESRVILHGLVNAPELNGKVGIIRSTLNDAGRQSVFLQDEKKTVGLKPSNLKYEPRSVDSLSVKELKLVLKAKGIDQVEYTGIDKIELRTKVSEHVTDEDEIPRLLAMARAPVDSSASASMGTAGGSVAPTNTETASPATTQAAHTNAAEQLSNMSPDALRQQARMMRSMDPNTIRSMNPQLANMTDEQIRMAADQMEMMANNPAMMKMAAEQMKNMDPEELQRMQSQMKNGQWTNDTTAPSAGSNAMGQGSFPNHGSNVPPMGADPAKMLANMDKEQLKQVLRTVKDNPEMLKQYAAMTGTTEEQLKQGMEAFAGMSDDKMEAALKMMQTVAQAKEKWNHVDAKTGGRLLHILVATAIFIIGLLVWYFFFSRGSSPISNVSEMVASSTEIPIVQEDEFSENEF</sequence>
<evidence type="ECO:0000256" key="1">
    <source>
        <dbReference type="SAM" id="MobiDB-lite"/>
    </source>
</evidence>
<keyword evidence="2" id="KW-1133">Transmembrane helix</keyword>
<comment type="caution">
    <text evidence="3">The sequence shown here is derived from an EMBL/GenBank/DDBJ whole genome shotgun (WGS) entry which is preliminary data.</text>
</comment>